<evidence type="ECO:0000313" key="1">
    <source>
        <dbReference type="EMBL" id="TLG99053.1"/>
    </source>
</evidence>
<dbReference type="EMBL" id="AFXZ01000008">
    <property type="protein sequence ID" value="TLG99053.1"/>
    <property type="molecule type" value="Genomic_DNA"/>
</dbReference>
<accession>A0A4U8UKY1</accession>
<name>A0A4U8UKY1_9FLAO</name>
<protein>
    <submittedName>
        <fullName evidence="1">Uncharacterized protein</fullName>
    </submittedName>
</protein>
<organism evidence="1 2">
    <name type="scientific">Bizionia argentinensis JUB59</name>
    <dbReference type="NCBI Taxonomy" id="1046627"/>
    <lineage>
        <taxon>Bacteria</taxon>
        <taxon>Pseudomonadati</taxon>
        <taxon>Bacteroidota</taxon>
        <taxon>Flavobacteriia</taxon>
        <taxon>Flavobacteriales</taxon>
        <taxon>Flavobacteriaceae</taxon>
        <taxon>Bizionia</taxon>
    </lineage>
</organism>
<feature type="non-terminal residue" evidence="1">
    <location>
        <position position="176"/>
    </location>
</feature>
<reference evidence="1 2" key="1">
    <citation type="journal article" date="2008" name="Int. J. Syst. Evol. Microbiol.">
        <title>Bizionia argentinensis sp. nov., isolated from surface marine water in Antarctica.</title>
        <authorList>
            <person name="Bercovich A."/>
            <person name="Vazquez S.C."/>
            <person name="Yankilevich P."/>
            <person name="Coria S.H."/>
            <person name="Foti M."/>
            <person name="Hernandez E."/>
            <person name="Vidal A."/>
            <person name="Ruberto L."/>
            <person name="Melo C."/>
            <person name="Marenssi S."/>
            <person name="Criscuolo M."/>
            <person name="Memoli M."/>
            <person name="Arguelles M."/>
            <person name="Mac Cormack W.P."/>
        </authorList>
    </citation>
    <scope>NUCLEOTIDE SEQUENCE [LARGE SCALE GENOMIC DNA]</scope>
    <source>
        <strain evidence="1 2">JUB59</strain>
    </source>
</reference>
<keyword evidence="2" id="KW-1185">Reference proteome</keyword>
<evidence type="ECO:0000313" key="2">
    <source>
        <dbReference type="Proteomes" id="UP000003730"/>
    </source>
</evidence>
<dbReference type="AlphaFoldDB" id="A0A4U8UKY1"/>
<comment type="caution">
    <text evidence="1">The sequence shown here is derived from an EMBL/GenBank/DDBJ whole genome shotgun (WGS) entry which is preliminary data.</text>
</comment>
<gene>
    <name evidence="1" type="ORF">BZARG_03200</name>
</gene>
<dbReference type="Proteomes" id="UP000003730">
    <property type="component" value="Unassembled WGS sequence"/>
</dbReference>
<sequence>MKKLLLILTLITSGLIYAQVGIGTDMPNSSAQLEIVSGNRGILIPQVSLLSVTDQTTISAGNIESLLVYNTSTTTTLNPGYYYWYLGSWNKMMVDTDLPDNIVFWDVVNNAFTYIDVNGDTQPINIADLETLTFLGLNSDGHTLDYTDEEGVVTSIDLGAVIKNFETITTVIENAD</sequence>
<proteinExistence type="predicted"/>